<feature type="transmembrane region" description="Helical" evidence="11">
    <location>
        <begin position="63"/>
        <end position="83"/>
    </location>
</feature>
<feature type="region of interest" description="Disordered" evidence="10">
    <location>
        <begin position="1"/>
        <end position="25"/>
    </location>
</feature>
<gene>
    <name evidence="12" type="primary">MPUL0E04430</name>
    <name evidence="12" type="ORF">METSCH_E04430</name>
</gene>
<evidence type="ECO:0000256" key="7">
    <source>
        <dbReference type="ARBA" id="ARBA00022824"/>
    </source>
</evidence>
<dbReference type="AlphaFoldDB" id="A0A4P6XVU2"/>
<feature type="transmembrane region" description="Helical" evidence="11">
    <location>
        <begin position="210"/>
        <end position="232"/>
    </location>
</feature>
<feature type="transmembrane region" description="Helical" evidence="11">
    <location>
        <begin position="103"/>
        <end position="127"/>
    </location>
</feature>
<dbReference type="InterPro" id="IPR009580">
    <property type="entry name" value="GPI_biosynthesis_protein_Pig-F"/>
</dbReference>
<comment type="pathway">
    <text evidence="2">Glycolipid biosynthesis; glycosylphosphatidylinositol-anchor biosynthesis.</text>
</comment>
<comment type="subcellular location">
    <subcellularLocation>
        <location evidence="1">Endoplasmic reticulum membrane</location>
        <topology evidence="1">Multi-pass membrane protein</topology>
    </subcellularLocation>
</comment>
<evidence type="ECO:0000256" key="8">
    <source>
        <dbReference type="ARBA" id="ARBA00022989"/>
    </source>
</evidence>
<evidence type="ECO:0000256" key="9">
    <source>
        <dbReference type="ARBA" id="ARBA00023136"/>
    </source>
</evidence>
<reference evidence="13" key="1">
    <citation type="submission" date="2019-03" db="EMBL/GenBank/DDBJ databases">
        <title>Snf2 controls pulcherriminic acid biosynthesis and connects pigmentation and antifungal activity of the yeast Metschnikowia pulcherrima.</title>
        <authorList>
            <person name="Gore-Lloyd D."/>
            <person name="Sumann I."/>
            <person name="Brachmann A.O."/>
            <person name="Schneeberger K."/>
            <person name="Ortiz-Merino R.A."/>
            <person name="Moreno-Beltran M."/>
            <person name="Schlaefli M."/>
            <person name="Kirner P."/>
            <person name="Santos Kron A."/>
            <person name="Wolfe K.H."/>
            <person name="Piel J."/>
            <person name="Ahrens C.H."/>
            <person name="Henk D."/>
            <person name="Freimoser F.M."/>
        </authorList>
    </citation>
    <scope>NUCLEOTIDE SEQUENCE [LARGE SCALE GENOMIC DNA]</scope>
    <source>
        <strain evidence="13">APC 1.2</strain>
    </source>
</reference>
<feature type="transmembrane region" description="Helical" evidence="11">
    <location>
        <begin position="139"/>
        <end position="157"/>
    </location>
</feature>
<name>A0A4P6XVU2_9ASCO</name>
<dbReference type="STRING" id="2163413.A0A4P6XVU2"/>
<evidence type="ECO:0000256" key="5">
    <source>
        <dbReference type="ARBA" id="ARBA00022502"/>
    </source>
</evidence>
<evidence type="ECO:0000256" key="2">
    <source>
        <dbReference type="ARBA" id="ARBA00004687"/>
    </source>
</evidence>
<evidence type="ECO:0000313" key="12">
    <source>
        <dbReference type="EMBL" id="QBM90201.1"/>
    </source>
</evidence>
<dbReference type="Pfam" id="PF06699">
    <property type="entry name" value="PIG-F"/>
    <property type="match status" value="1"/>
</dbReference>
<evidence type="ECO:0000313" key="13">
    <source>
        <dbReference type="Proteomes" id="UP000292447"/>
    </source>
</evidence>
<evidence type="ECO:0000256" key="11">
    <source>
        <dbReference type="SAM" id="Phobius"/>
    </source>
</evidence>
<evidence type="ECO:0000256" key="1">
    <source>
        <dbReference type="ARBA" id="ARBA00004477"/>
    </source>
</evidence>
<keyword evidence="7" id="KW-0256">Endoplasmic reticulum</keyword>
<dbReference type="EMBL" id="CP034460">
    <property type="protein sequence ID" value="QBM90201.1"/>
    <property type="molecule type" value="Genomic_DNA"/>
</dbReference>
<evidence type="ECO:0000256" key="10">
    <source>
        <dbReference type="SAM" id="MobiDB-lite"/>
    </source>
</evidence>
<dbReference type="Proteomes" id="UP000292447">
    <property type="component" value="Chromosome V"/>
</dbReference>
<keyword evidence="13" id="KW-1185">Reference proteome</keyword>
<sequence length="233" mass="26184">MKRRSVKKSVSFQAHASDQNNASGDAQIEIPQRKKSLFNLPFHLPLILYSLFFSGLTNDPYKTMVKGLVNLVSTQIVYGFILVRTQKANSKWSSDAGSILNNVSLVAISTVMSLILSNAMFVVLVLFGAPLYGYRRETYLLACHLSIIVFQPALIHFRCDYRRMGKLFTQGQFFTNVFHNQILCACLLALLGSWLGVIPIPLDWDRPWQQWPITILTGGYLGACVGSVLFLFL</sequence>
<feature type="transmembrane region" description="Helical" evidence="11">
    <location>
        <begin position="37"/>
        <end position="57"/>
    </location>
</feature>
<feature type="compositionally biased region" description="Polar residues" evidence="10">
    <location>
        <begin position="8"/>
        <end position="24"/>
    </location>
</feature>
<organism evidence="12 13">
    <name type="scientific">Metschnikowia aff. pulcherrima</name>
    <dbReference type="NCBI Taxonomy" id="2163413"/>
    <lineage>
        <taxon>Eukaryota</taxon>
        <taxon>Fungi</taxon>
        <taxon>Dikarya</taxon>
        <taxon>Ascomycota</taxon>
        <taxon>Saccharomycotina</taxon>
        <taxon>Pichiomycetes</taxon>
        <taxon>Metschnikowiaceae</taxon>
        <taxon>Metschnikowia</taxon>
    </lineage>
</organism>
<dbReference type="UniPathway" id="UPA00196"/>
<keyword evidence="6 11" id="KW-0812">Transmembrane</keyword>
<keyword evidence="5" id="KW-0337">GPI-anchor biosynthesis</keyword>
<dbReference type="GO" id="GO:0006506">
    <property type="term" value="P:GPI anchor biosynthetic process"/>
    <property type="evidence" value="ECO:0007669"/>
    <property type="project" value="UniProtKB-UniPathway"/>
</dbReference>
<keyword evidence="9 11" id="KW-0472">Membrane</keyword>
<evidence type="ECO:0000256" key="4">
    <source>
        <dbReference type="ARBA" id="ARBA00020927"/>
    </source>
</evidence>
<comment type="similarity">
    <text evidence="3">Belongs to the PIGF family.</text>
</comment>
<keyword evidence="8 11" id="KW-1133">Transmembrane helix</keyword>
<proteinExistence type="inferred from homology"/>
<protein>
    <recommendedName>
        <fullName evidence="4">Glycosylphosphatidylinositol anchor biosynthesis protein 11</fullName>
    </recommendedName>
</protein>
<evidence type="ECO:0000256" key="3">
    <source>
        <dbReference type="ARBA" id="ARBA00007978"/>
    </source>
</evidence>
<evidence type="ECO:0000256" key="6">
    <source>
        <dbReference type="ARBA" id="ARBA00022692"/>
    </source>
</evidence>
<accession>A0A4P6XVU2</accession>
<feature type="transmembrane region" description="Helical" evidence="11">
    <location>
        <begin position="177"/>
        <end position="198"/>
    </location>
</feature>
<dbReference type="GO" id="GO:0005789">
    <property type="term" value="C:endoplasmic reticulum membrane"/>
    <property type="evidence" value="ECO:0007669"/>
    <property type="project" value="UniProtKB-SubCell"/>
</dbReference>